<dbReference type="InterPro" id="IPR024977">
    <property type="entry name" value="Apc4-like_WD40_dom"/>
</dbReference>
<keyword evidence="3" id="KW-0677">Repeat</keyword>
<dbReference type="Pfam" id="PF20946">
    <property type="entry name" value="Ctf4_C"/>
    <property type="match status" value="1"/>
</dbReference>
<feature type="compositionally biased region" description="Acidic residues" evidence="5">
    <location>
        <begin position="338"/>
        <end position="354"/>
    </location>
</feature>
<dbReference type="RefSeq" id="XP_020079411.1">
    <property type="nucleotide sequence ID" value="XM_020218205.1"/>
</dbReference>
<feature type="compositionally biased region" description="Acidic residues" evidence="5">
    <location>
        <begin position="369"/>
        <end position="380"/>
    </location>
</feature>
<evidence type="ECO:0000256" key="3">
    <source>
        <dbReference type="ARBA" id="ARBA00022737"/>
    </source>
</evidence>
<keyword evidence="2" id="KW-0853">WD repeat</keyword>
<evidence type="ECO:0000256" key="1">
    <source>
        <dbReference type="ARBA" id="ARBA00004123"/>
    </source>
</evidence>
<proteinExistence type="predicted"/>
<dbReference type="Proteomes" id="UP000095085">
    <property type="component" value="Unassembled WGS sequence"/>
</dbReference>
<dbReference type="GO" id="GO:0043596">
    <property type="term" value="C:nuclear replication fork"/>
    <property type="evidence" value="ECO:0007669"/>
    <property type="project" value="TreeGrafter"/>
</dbReference>
<feature type="domain" description="WDHD1/CFT4 helical bundle" evidence="8">
    <location>
        <begin position="777"/>
        <end position="882"/>
    </location>
</feature>
<dbReference type="OrthoDB" id="427368at2759"/>
<keyword evidence="4" id="KW-0539">Nucleus</keyword>
<feature type="domain" description="Anaphase-promoting complex subunit 4-like WD40" evidence="7">
    <location>
        <begin position="207"/>
        <end position="300"/>
    </location>
</feature>
<dbReference type="EMBL" id="KV454538">
    <property type="protein sequence ID" value="ODV70344.1"/>
    <property type="molecule type" value="Genomic_DNA"/>
</dbReference>
<protein>
    <submittedName>
        <fullName evidence="9">WD40 repeat-like protein</fullName>
    </submittedName>
</protein>
<dbReference type="PANTHER" id="PTHR19932:SF10">
    <property type="entry name" value="WD REPEAT AND HMG-BOX DNA-BINDING PROTEIN 1"/>
    <property type="match status" value="1"/>
</dbReference>
<dbReference type="PANTHER" id="PTHR19932">
    <property type="entry name" value="WD REPEAT AND HMG-BOX DNA BINDING PROTEIN"/>
    <property type="match status" value="1"/>
</dbReference>
<dbReference type="GO" id="GO:0003682">
    <property type="term" value="F:chromatin binding"/>
    <property type="evidence" value="ECO:0007669"/>
    <property type="project" value="TreeGrafter"/>
</dbReference>
<dbReference type="InterPro" id="IPR015943">
    <property type="entry name" value="WD40/YVTN_repeat-like_dom_sf"/>
</dbReference>
<name>A0A1E4RST3_9ASCO</name>
<evidence type="ECO:0000259" key="6">
    <source>
        <dbReference type="Pfam" id="PF12341"/>
    </source>
</evidence>
<evidence type="ECO:0000256" key="2">
    <source>
        <dbReference type="ARBA" id="ARBA00022574"/>
    </source>
</evidence>
<evidence type="ECO:0000313" key="10">
    <source>
        <dbReference type="Proteomes" id="UP000095085"/>
    </source>
</evidence>
<dbReference type="Pfam" id="PF12894">
    <property type="entry name" value="ANAPC4_WD40"/>
    <property type="match status" value="1"/>
</dbReference>
<keyword evidence="10" id="KW-1185">Reference proteome</keyword>
<dbReference type="InterPro" id="IPR022100">
    <property type="entry name" value="WDHD1/CFT4_beta-prop_2nd"/>
</dbReference>
<sequence length="893" mass="101262">MKVTELPVSAFLDGYGFVTYNTTIDKLIVGNSEGIVKIFNIDEPDLEPTSIDIIENLTSLSSEGDRLLVTNTAGHLECVDLSKNESLGVIHRTELPLRDSIFINEGKRILCGGDDNKLFIIDQENDNGLSTITLPNQFLNVSYNSTGELLAVSLSNQDIQIYSVINETPNLIQTIPKVLIENIKISMDKPDYEDESTYAELLSTKTEWSMNGEFLAIATNDNSINIYNRSNWETPSQTLHNDDKPENVKIIDFHYSPLRNDYMAILYDNESIEFFNTKSSELVDTISFKASKPTSLTWNKDSLFVGTTKGHFVRLSNVSFPDTNGSNSKTAKLFVNNEAEESNDEENADDDDLVNEPNGKPVSHLEDSMIIDEDEEDQEDNPMKYYNKGADYILDDLSRKRQKTSNGYISKMNNRNPIQQEHEDIAPYSCGSTPWAKSDTGSNNSPNRRYLTMNSTGYVWSVRTNLGDGNLDQQQSISISFFDRKDNKDYYFTDYSGYDLCSMNSKGLVLATSGYKEKHSNHNGKLFYRNHDSINDSWDREVPLLKNEHLTSVSITGTSTSRSDGFIVVGSNLGYLRIFDFHGLCLNIMKTTPIVTLSISFTSVLFMINQVSPNLFTYSLIDLEDGYKYIQQNIFLPLKKSTNPSKPLLKGVFFNEHNDPCLVGGSDDTLLILESWRNTNNSRWLPILNCHDVLTENGTNESKKHWKCWPLGLYQDQLNCLILKNNQQYPGFPLPLPIELEIKIPSSVPKAKSSVDELFESDPSDKKLVETKQSENEAEETFLRVSSMGRVVFESSQDEEIMEDDVARDEIQERLELYSNEFERSLIKLFISACQDSRLSRATSIAKLMRKDQTLLGAAKVADRMQFSNLALKINKLRESMMSFEDEEDEEDQ</sequence>
<evidence type="ECO:0000256" key="4">
    <source>
        <dbReference type="ARBA" id="ARBA00023242"/>
    </source>
</evidence>
<dbReference type="AlphaFoldDB" id="A0A1E4RST3"/>
<reference evidence="10" key="1">
    <citation type="submission" date="2016-05" db="EMBL/GenBank/DDBJ databases">
        <title>Comparative genomics of biotechnologically important yeasts.</title>
        <authorList>
            <consortium name="DOE Joint Genome Institute"/>
            <person name="Riley R."/>
            <person name="Haridas S."/>
            <person name="Wolfe K.H."/>
            <person name="Lopes M.R."/>
            <person name="Hittinger C.T."/>
            <person name="Goker M."/>
            <person name="Salamov A."/>
            <person name="Wisecaver J."/>
            <person name="Long T.M."/>
            <person name="Aerts A.L."/>
            <person name="Barry K."/>
            <person name="Choi C."/>
            <person name="Clum A."/>
            <person name="Coughlan A.Y."/>
            <person name="Deshpande S."/>
            <person name="Douglass A.P."/>
            <person name="Hanson S.J."/>
            <person name="Klenk H.-P."/>
            <person name="Labutti K."/>
            <person name="Lapidus A."/>
            <person name="Lindquist E."/>
            <person name="Lipzen A."/>
            <person name="Meier-Kolthoff J.P."/>
            <person name="Ohm R.A."/>
            <person name="Otillar R.P."/>
            <person name="Pangilinan J."/>
            <person name="Peng Y."/>
            <person name="Rokas A."/>
            <person name="Rosa C.A."/>
            <person name="Scheuner C."/>
            <person name="Sibirny A.A."/>
            <person name="Slot J.C."/>
            <person name="Stielow J.B."/>
            <person name="Sun H."/>
            <person name="Kurtzman C.P."/>
            <person name="Blackwell M."/>
            <person name="Grigoriev I.V."/>
            <person name="Jeffries T.W."/>
        </authorList>
    </citation>
    <scope>NUCLEOTIDE SEQUENCE [LARGE SCALE GENOMIC DNA]</scope>
    <source>
        <strain evidence="10">NRRL Y-1933</strain>
    </source>
</reference>
<evidence type="ECO:0000259" key="7">
    <source>
        <dbReference type="Pfam" id="PF12894"/>
    </source>
</evidence>
<dbReference type="InterPro" id="IPR048591">
    <property type="entry name" value="WDHD1/CFT4_hel"/>
</dbReference>
<dbReference type="STRING" id="984485.A0A1E4RST3"/>
<evidence type="ECO:0000259" key="8">
    <source>
        <dbReference type="Pfam" id="PF20946"/>
    </source>
</evidence>
<dbReference type="GO" id="GO:0006261">
    <property type="term" value="P:DNA-templated DNA replication"/>
    <property type="evidence" value="ECO:0007669"/>
    <property type="project" value="TreeGrafter"/>
</dbReference>
<dbReference type="Pfam" id="PF12341">
    <property type="entry name" value="Mcl1_mid"/>
    <property type="match status" value="1"/>
</dbReference>
<dbReference type="GO" id="GO:0000278">
    <property type="term" value="P:mitotic cell cycle"/>
    <property type="evidence" value="ECO:0007669"/>
    <property type="project" value="TreeGrafter"/>
</dbReference>
<dbReference type="SUPFAM" id="SSF50978">
    <property type="entry name" value="WD40 repeat-like"/>
    <property type="match status" value="1"/>
</dbReference>
<dbReference type="Gene3D" id="2.130.10.10">
    <property type="entry name" value="YVTN repeat-like/Quinoprotein amine dehydrogenase"/>
    <property type="match status" value="1"/>
</dbReference>
<evidence type="ECO:0000313" key="9">
    <source>
        <dbReference type="EMBL" id="ODV70344.1"/>
    </source>
</evidence>
<accession>A0A1E4RST3</accession>
<dbReference type="GO" id="GO:0006281">
    <property type="term" value="P:DNA repair"/>
    <property type="evidence" value="ECO:0007669"/>
    <property type="project" value="TreeGrafter"/>
</dbReference>
<evidence type="ECO:0000256" key="5">
    <source>
        <dbReference type="SAM" id="MobiDB-lite"/>
    </source>
</evidence>
<organism evidence="9 10">
    <name type="scientific">Hyphopichia burtonii NRRL Y-1933</name>
    <dbReference type="NCBI Taxonomy" id="984485"/>
    <lineage>
        <taxon>Eukaryota</taxon>
        <taxon>Fungi</taxon>
        <taxon>Dikarya</taxon>
        <taxon>Ascomycota</taxon>
        <taxon>Saccharomycotina</taxon>
        <taxon>Pichiomycetes</taxon>
        <taxon>Debaryomycetaceae</taxon>
        <taxon>Hyphopichia</taxon>
    </lineage>
</organism>
<gene>
    <name evidence="9" type="ORF">HYPBUDRAFT_102531</name>
</gene>
<feature type="domain" description="WDHD1/CFT4 second beta-propeller" evidence="6">
    <location>
        <begin position="427"/>
        <end position="745"/>
    </location>
</feature>
<dbReference type="InterPro" id="IPR036322">
    <property type="entry name" value="WD40_repeat_dom_sf"/>
</dbReference>
<dbReference type="GeneID" id="30992755"/>
<feature type="region of interest" description="Disordered" evidence="5">
    <location>
        <begin position="338"/>
        <end position="383"/>
    </location>
</feature>
<comment type="subcellular location">
    <subcellularLocation>
        <location evidence="1">Nucleus</location>
    </subcellularLocation>
</comment>